<dbReference type="OrthoDB" id="5771927at2"/>
<accession>G4QJB0</accession>
<dbReference type="EMBL" id="CP003060">
    <property type="protein sequence ID" value="AEP28516.1"/>
    <property type="molecule type" value="Genomic_DNA"/>
</dbReference>
<protein>
    <recommendedName>
        <fullName evidence="5">DUF883 domain-containing protein</fullName>
    </recommendedName>
</protein>
<feature type="transmembrane region" description="Helical" evidence="2">
    <location>
        <begin position="80"/>
        <end position="97"/>
    </location>
</feature>
<feature type="compositionally biased region" description="Basic and acidic residues" evidence="1">
    <location>
        <begin position="28"/>
        <end position="48"/>
    </location>
</feature>
<evidence type="ECO:0008006" key="5">
    <source>
        <dbReference type="Google" id="ProtNLM"/>
    </source>
</evidence>
<dbReference type="KEGG" id="gni:GNIT_0362"/>
<keyword evidence="4" id="KW-1185">Reference proteome</keyword>
<name>G4QJB0_GLANF</name>
<reference evidence="3 4" key="1">
    <citation type="journal article" date="2011" name="J. Bacteriol.">
        <title>Complete genome sequence of seawater bacterium Glaciecola nitratireducens FR1064T.</title>
        <authorList>
            <person name="Bian F."/>
            <person name="Qin Q.L."/>
            <person name="Xie B.B."/>
            <person name="Shu Y.L."/>
            <person name="Zhang X.Y."/>
            <person name="Yu Y."/>
            <person name="Chen B."/>
            <person name="Chen X.L."/>
            <person name="Zhou B.C."/>
            <person name="Zhang Y.Z."/>
        </authorList>
    </citation>
    <scope>NUCLEOTIDE SEQUENCE [LARGE SCALE GENOMIC DNA]</scope>
    <source>
        <strain evidence="4">JCM 12485 / KCTC 12276 / FR1064</strain>
    </source>
</reference>
<keyword evidence="2" id="KW-1133">Transmembrane helix</keyword>
<dbReference type="eggNOG" id="ENOG50330HH">
    <property type="taxonomic scope" value="Bacteria"/>
</dbReference>
<dbReference type="STRING" id="1085623.GNIT_0362"/>
<proteinExistence type="predicted"/>
<dbReference type="RefSeq" id="WP_014107395.1">
    <property type="nucleotide sequence ID" value="NC_016041.1"/>
</dbReference>
<evidence type="ECO:0000256" key="2">
    <source>
        <dbReference type="SAM" id="Phobius"/>
    </source>
</evidence>
<dbReference type="Proteomes" id="UP000009282">
    <property type="component" value="Chromosome"/>
</dbReference>
<dbReference type="HOGENOM" id="CLU_173790_0_0_6"/>
<evidence type="ECO:0000256" key="1">
    <source>
        <dbReference type="SAM" id="MobiDB-lite"/>
    </source>
</evidence>
<feature type="region of interest" description="Disordered" evidence="1">
    <location>
        <begin position="1"/>
        <end position="62"/>
    </location>
</feature>
<gene>
    <name evidence="3" type="ordered locus">GNIT_0362</name>
</gene>
<evidence type="ECO:0000313" key="4">
    <source>
        <dbReference type="Proteomes" id="UP000009282"/>
    </source>
</evidence>
<organism evidence="3 4">
    <name type="scientific">Glaciecola nitratireducens (strain JCM 12485 / KCTC 12276 / FR1064)</name>
    <dbReference type="NCBI Taxonomy" id="1085623"/>
    <lineage>
        <taxon>Bacteria</taxon>
        <taxon>Pseudomonadati</taxon>
        <taxon>Pseudomonadota</taxon>
        <taxon>Gammaproteobacteria</taxon>
        <taxon>Alteromonadales</taxon>
        <taxon>Alteromonadaceae</taxon>
        <taxon>Brumicola</taxon>
    </lineage>
</organism>
<sequence>MANSTSGNATKTKSTHPVSDKVQSSLHESVDTLAEKAGSTEERLRDAAHSGSENFAAKQQEVQAKWEQSAVKKYATENPIATAGIAFAAGVLLTSLLRRK</sequence>
<dbReference type="AlphaFoldDB" id="G4QJB0"/>
<keyword evidence="2" id="KW-0472">Membrane</keyword>
<evidence type="ECO:0000313" key="3">
    <source>
        <dbReference type="EMBL" id="AEP28516.1"/>
    </source>
</evidence>
<feature type="compositionally biased region" description="Polar residues" evidence="1">
    <location>
        <begin position="1"/>
        <end position="27"/>
    </location>
</feature>
<keyword evidence="2" id="KW-0812">Transmembrane</keyword>